<evidence type="ECO:0000256" key="1">
    <source>
        <dbReference type="ARBA" id="ARBA00022670"/>
    </source>
</evidence>
<protein>
    <submittedName>
        <fullName evidence="5">Succinyl-diaminopimelate desuccinylase</fullName>
    </submittedName>
</protein>
<dbReference type="PANTHER" id="PTHR43270:SF4">
    <property type="entry name" value="CARNOSINE DIPEPTIDASE 2, ISOFORM A"/>
    <property type="match status" value="1"/>
</dbReference>
<dbReference type="Pfam" id="PF01546">
    <property type="entry name" value="Peptidase_M20"/>
    <property type="match status" value="1"/>
</dbReference>
<dbReference type="GO" id="GO:0008233">
    <property type="term" value="F:peptidase activity"/>
    <property type="evidence" value="ECO:0007669"/>
    <property type="project" value="UniProtKB-KW"/>
</dbReference>
<dbReference type="Gene3D" id="3.40.630.10">
    <property type="entry name" value="Zn peptidases"/>
    <property type="match status" value="1"/>
</dbReference>
<accession>A0A075FM69</accession>
<evidence type="ECO:0000256" key="2">
    <source>
        <dbReference type="ARBA" id="ARBA00022723"/>
    </source>
</evidence>
<organism evidence="5">
    <name type="scientific">uncultured marine group II/III euryarchaeote AD1000_23_G03</name>
    <dbReference type="NCBI Taxonomy" id="1457739"/>
    <lineage>
        <taxon>Archaea</taxon>
        <taxon>Methanobacteriati</taxon>
        <taxon>Methanobacteriota</taxon>
        <taxon>environmental samples</taxon>
    </lineage>
</organism>
<feature type="domain" description="Peptidase M20 dimerisation" evidence="4">
    <location>
        <begin position="223"/>
        <end position="384"/>
    </location>
</feature>
<dbReference type="PANTHER" id="PTHR43270">
    <property type="entry name" value="BETA-ALA-HIS DIPEPTIDASE"/>
    <property type="match status" value="1"/>
</dbReference>
<evidence type="ECO:0000313" key="5">
    <source>
        <dbReference type="EMBL" id="AIE92474.1"/>
    </source>
</evidence>
<evidence type="ECO:0000256" key="3">
    <source>
        <dbReference type="ARBA" id="ARBA00022801"/>
    </source>
</evidence>
<proteinExistence type="predicted"/>
<reference evidence="5" key="1">
    <citation type="journal article" date="2014" name="Genome Biol. Evol.">
        <title>Pangenome evidence for extensive interdomain horizontal transfer affecting lineage core and shell genes in uncultured planktonic thaumarchaeota and euryarchaeota.</title>
        <authorList>
            <person name="Deschamps P."/>
            <person name="Zivanovic Y."/>
            <person name="Moreira D."/>
            <person name="Rodriguez-Valera F."/>
            <person name="Lopez-Garcia P."/>
        </authorList>
    </citation>
    <scope>NUCLEOTIDE SEQUENCE</scope>
</reference>
<dbReference type="AlphaFoldDB" id="A0A075FM69"/>
<sequence length="488" mass="51770">MSLHKSSPFAVNRSRTVMTSVDLAAIHAWVEEQWESHALASLADFIEIPALSPAFDDEWAANGYLDDTIDLFLGWLGTLPMAGMSCNVHRLEGRTPVLTITIEGTGDGEVLFYSHLDKQPPFTGWSEGKGPWLPIREDPWLFGRGSVDDGYGGYLSVLSILALQQHGIPHPKATFLIETCEESGSFDLPAYLDELTDVLGTPDLVVVMDSGAGDYERLWVTTSLRGLVGGTLKVGVSQEGVHSGMAGGIIPSSFRIARSIISRIEDESTGKVLLPELSIDISDELRGEAQGIANVLGENVWTDLPALEGVEPQTPGLAEIILSGNWRPSLSVTGADGMPALKDAGNVLRTHTSLKLSMRIPPGVDANVAEAAMTSVLESDAPHGAHVSFTPDAAANGFSAPSMDPAFREALNSASLATFGNPMQVFFEGGTIPFLAMMQEKYPNANFLVTGSLGPGGNAHGPDEKLHIPATKAVTTCLAAAIASLNQS</sequence>
<dbReference type="InterPro" id="IPR051458">
    <property type="entry name" value="Cyt/Met_Dipeptidase"/>
</dbReference>
<keyword evidence="3" id="KW-0378">Hydrolase</keyword>
<dbReference type="Gene3D" id="3.30.70.360">
    <property type="match status" value="1"/>
</dbReference>
<keyword evidence="2" id="KW-0479">Metal-binding</keyword>
<dbReference type="EMBL" id="KF900366">
    <property type="protein sequence ID" value="AIE92474.1"/>
    <property type="molecule type" value="Genomic_DNA"/>
</dbReference>
<dbReference type="GO" id="GO:0046872">
    <property type="term" value="F:metal ion binding"/>
    <property type="evidence" value="ECO:0007669"/>
    <property type="project" value="UniProtKB-KW"/>
</dbReference>
<evidence type="ECO:0000259" key="4">
    <source>
        <dbReference type="Pfam" id="PF07687"/>
    </source>
</evidence>
<keyword evidence="1" id="KW-0645">Protease</keyword>
<dbReference type="SUPFAM" id="SSF53187">
    <property type="entry name" value="Zn-dependent exopeptidases"/>
    <property type="match status" value="1"/>
</dbReference>
<name>A0A075FM69_9EURY</name>
<dbReference type="InterPro" id="IPR002933">
    <property type="entry name" value="Peptidase_M20"/>
</dbReference>
<dbReference type="GO" id="GO:0006508">
    <property type="term" value="P:proteolysis"/>
    <property type="evidence" value="ECO:0007669"/>
    <property type="project" value="UniProtKB-KW"/>
</dbReference>
<dbReference type="Pfam" id="PF07687">
    <property type="entry name" value="M20_dimer"/>
    <property type="match status" value="1"/>
</dbReference>
<dbReference type="InterPro" id="IPR011650">
    <property type="entry name" value="Peptidase_M20_dimer"/>
</dbReference>